<dbReference type="PROSITE" id="PS50053">
    <property type="entry name" value="UBIQUITIN_2"/>
    <property type="match status" value="1"/>
</dbReference>
<evidence type="ECO:0000313" key="5">
    <source>
        <dbReference type="Proteomes" id="UP000316621"/>
    </source>
</evidence>
<dbReference type="FunFam" id="3.10.20.90:FF:000160">
    <property type="entry name" value="Polyubiquitin-C"/>
    <property type="match status" value="1"/>
</dbReference>
<dbReference type="InterPro" id="IPR019956">
    <property type="entry name" value="Ubiquitin_dom"/>
</dbReference>
<dbReference type="SUPFAM" id="SSF54236">
    <property type="entry name" value="Ubiquitin-like"/>
    <property type="match status" value="1"/>
</dbReference>
<dbReference type="Gramene" id="RZC75302">
    <property type="protein sequence ID" value="RZC75302"/>
    <property type="gene ID" value="C5167_050787"/>
</dbReference>
<feature type="domain" description="Ubiquitin-like" evidence="3">
    <location>
        <begin position="620"/>
        <end position="695"/>
    </location>
</feature>
<name>A0A4Y7KSD4_PAPSO</name>
<proteinExistence type="predicted"/>
<dbReference type="InterPro" id="IPR029071">
    <property type="entry name" value="Ubiquitin-like_domsf"/>
</dbReference>
<dbReference type="Gene3D" id="1.25.40.10">
    <property type="entry name" value="Tetratricopeptide repeat domain"/>
    <property type="match status" value="5"/>
</dbReference>
<evidence type="ECO:0000256" key="1">
    <source>
        <dbReference type="ARBA" id="ARBA00022737"/>
    </source>
</evidence>
<dbReference type="OMA" id="CWFWMDM"/>
<dbReference type="NCBIfam" id="TIGR00756">
    <property type="entry name" value="PPR"/>
    <property type="match status" value="5"/>
</dbReference>
<dbReference type="EMBL" id="CM010722">
    <property type="protein sequence ID" value="RZC75302.1"/>
    <property type="molecule type" value="Genomic_DNA"/>
</dbReference>
<dbReference type="AlphaFoldDB" id="A0A4Y7KSD4"/>
<protein>
    <recommendedName>
        <fullName evidence="3">Ubiquitin-like domain-containing protein</fullName>
    </recommendedName>
</protein>
<dbReference type="PANTHER" id="PTHR47926">
    <property type="entry name" value="PENTATRICOPEPTIDE REPEAT-CONTAINING PROTEIN"/>
    <property type="match status" value="1"/>
</dbReference>
<sequence>MPVRTVVTFNTMISGYSKWGKLKDSLDIVMIMHKSSVKLNDSTFCSAFSVCSRLRSLHDGKQIHCLVLKSGFEHFEFVGSSLLNFYATSYEIDEAKKVFDVLHDRNELLWTSMIVGFVHCDLIKDAMELFEEMPIRDVVSWTMMISCYSRSEDEYKEALKLFKLMIVDGEVRPNEFTFDSVLRACTRLGGLDEGRMVHGFLIKCGFEVDQSVCGALIEFYCGCNIIDDAKRVYWQFSHPILNTSNSLIGGLVSMGRIDEAEIIFHLIEPNPVSCNLMIKGYALSGRIDDSKRLFEEMPEKTIVTSNTMIFVYSRNGELSKAVGLFEQTKEERNTATWNSMISAYIENDQPKESLKLYVAMHRLPVQKNRSTFSTLFYACSCLGSLEQGKLLHAHLSKTPFEWNVYVGTSLADMYAKCGNITDARASFTHISSPNVAAWTSLVHGYAYHGLGREAIMLFHQMLDRGVYPNGVTFVGLLLACVHSGLVDEGMRLFSLMTRDYNIEPMLEHYCCVVDLLGRAGRLKEAENFIDGMMLEPDWIIWGSLLRSCWSWMDMEIGERVAEKLLRLDPDQITPYVIMSNIYAAVRKWGKVEEVRKKLRSMKVKKDLGCSWVEVKNTPRMQIFVKTLVGKTITIDVASTETVESLKLKILDKEGVPVKEQRLIYCGKQLEDEKTIGDYNIQKESTLQLVLRLRGGNGVMFQEFTGNTLIYQN</sequence>
<evidence type="ECO:0000259" key="3">
    <source>
        <dbReference type="PROSITE" id="PS50053"/>
    </source>
</evidence>
<dbReference type="SMART" id="SM00213">
    <property type="entry name" value="UBQ"/>
    <property type="match status" value="1"/>
</dbReference>
<dbReference type="InterPro" id="IPR019954">
    <property type="entry name" value="Ubiquitin_CS"/>
</dbReference>
<keyword evidence="1" id="KW-0677">Repeat</keyword>
<keyword evidence="5" id="KW-1185">Reference proteome</keyword>
<dbReference type="GO" id="GO:0009451">
    <property type="term" value="P:RNA modification"/>
    <property type="evidence" value="ECO:0007669"/>
    <property type="project" value="InterPro"/>
</dbReference>
<dbReference type="Gene3D" id="3.10.20.90">
    <property type="entry name" value="Phosphatidylinositol 3-kinase Catalytic Subunit, Chain A, domain 1"/>
    <property type="match status" value="1"/>
</dbReference>
<dbReference type="Pfam" id="PF00240">
    <property type="entry name" value="ubiquitin"/>
    <property type="match status" value="1"/>
</dbReference>
<dbReference type="InterPro" id="IPR002885">
    <property type="entry name" value="PPR_rpt"/>
</dbReference>
<reference evidence="4 5" key="1">
    <citation type="journal article" date="2018" name="Science">
        <title>The opium poppy genome and morphinan production.</title>
        <authorList>
            <person name="Guo L."/>
            <person name="Winzer T."/>
            <person name="Yang X."/>
            <person name="Li Y."/>
            <person name="Ning Z."/>
            <person name="He Z."/>
            <person name="Teodor R."/>
            <person name="Lu Y."/>
            <person name="Bowser T.A."/>
            <person name="Graham I.A."/>
            <person name="Ye K."/>
        </authorList>
    </citation>
    <scope>NUCLEOTIDE SEQUENCE [LARGE SCALE GENOMIC DNA]</scope>
    <source>
        <strain evidence="5">cv. HN1</strain>
        <tissue evidence="4">Leaves</tissue>
    </source>
</reference>
<feature type="repeat" description="PPR" evidence="2">
    <location>
        <begin position="333"/>
        <end position="367"/>
    </location>
</feature>
<feature type="repeat" description="PPR" evidence="2">
    <location>
        <begin position="174"/>
        <end position="208"/>
    </location>
</feature>
<evidence type="ECO:0000313" key="4">
    <source>
        <dbReference type="EMBL" id="RZC75302.1"/>
    </source>
</evidence>
<dbReference type="FunFam" id="1.25.40.10:FF:000090">
    <property type="entry name" value="Pentatricopeptide repeat-containing protein, chloroplastic"/>
    <property type="match status" value="1"/>
</dbReference>
<feature type="repeat" description="PPR" evidence="2">
    <location>
        <begin position="270"/>
        <end position="304"/>
    </location>
</feature>
<dbReference type="InterPro" id="IPR046848">
    <property type="entry name" value="E_motif"/>
</dbReference>
<feature type="repeat" description="PPR" evidence="2">
    <location>
        <begin position="137"/>
        <end position="172"/>
    </location>
</feature>
<dbReference type="InterPro" id="IPR000626">
    <property type="entry name" value="Ubiquitin-like_dom"/>
</dbReference>
<dbReference type="PRINTS" id="PR00348">
    <property type="entry name" value="UBIQUITIN"/>
</dbReference>
<evidence type="ECO:0000256" key="2">
    <source>
        <dbReference type="PROSITE-ProRule" id="PRU00708"/>
    </source>
</evidence>
<dbReference type="PROSITE" id="PS51375">
    <property type="entry name" value="PPR"/>
    <property type="match status" value="6"/>
</dbReference>
<dbReference type="InterPro" id="IPR046960">
    <property type="entry name" value="PPR_At4g14850-like_plant"/>
</dbReference>
<feature type="repeat" description="PPR" evidence="2">
    <location>
        <begin position="434"/>
        <end position="468"/>
    </location>
</feature>
<dbReference type="GO" id="GO:0003723">
    <property type="term" value="F:RNA binding"/>
    <property type="evidence" value="ECO:0007669"/>
    <property type="project" value="InterPro"/>
</dbReference>
<gene>
    <name evidence="4" type="ORF">C5167_050787</name>
</gene>
<dbReference type="PANTHER" id="PTHR47926:SF347">
    <property type="entry name" value="PENTATRICOPEPTIDE REPEAT-CONTAINING PROTEIN"/>
    <property type="match status" value="1"/>
</dbReference>
<dbReference type="Proteomes" id="UP000316621">
    <property type="component" value="Chromosome 8"/>
</dbReference>
<dbReference type="InterPro" id="IPR011990">
    <property type="entry name" value="TPR-like_helical_dom_sf"/>
</dbReference>
<dbReference type="Pfam" id="PF20431">
    <property type="entry name" value="E_motif"/>
    <property type="match status" value="1"/>
</dbReference>
<organism evidence="4 5">
    <name type="scientific">Papaver somniferum</name>
    <name type="common">Opium poppy</name>
    <dbReference type="NCBI Taxonomy" id="3469"/>
    <lineage>
        <taxon>Eukaryota</taxon>
        <taxon>Viridiplantae</taxon>
        <taxon>Streptophyta</taxon>
        <taxon>Embryophyta</taxon>
        <taxon>Tracheophyta</taxon>
        <taxon>Spermatophyta</taxon>
        <taxon>Magnoliopsida</taxon>
        <taxon>Ranunculales</taxon>
        <taxon>Papaveraceae</taxon>
        <taxon>Papaveroideae</taxon>
        <taxon>Papaver</taxon>
    </lineage>
</organism>
<accession>A0A4Y7KSD4</accession>
<dbReference type="PROSITE" id="PS00299">
    <property type="entry name" value="UBIQUITIN_1"/>
    <property type="match status" value="1"/>
</dbReference>
<feature type="repeat" description="PPR" evidence="2">
    <location>
        <begin position="5"/>
        <end position="39"/>
    </location>
</feature>
<dbReference type="Pfam" id="PF13041">
    <property type="entry name" value="PPR_2"/>
    <property type="match status" value="4"/>
</dbReference>
<dbReference type="Pfam" id="PF01535">
    <property type="entry name" value="PPR"/>
    <property type="match status" value="5"/>
</dbReference>